<dbReference type="GO" id="GO:0005737">
    <property type="term" value="C:cytoplasm"/>
    <property type="evidence" value="ECO:0007669"/>
    <property type="project" value="InterPro"/>
</dbReference>
<evidence type="ECO:0000256" key="12">
    <source>
        <dbReference type="PROSITE-ProRule" id="PRU00110"/>
    </source>
</evidence>
<keyword evidence="5 12" id="KW-0597">Phosphoprotein</keyword>
<evidence type="ECO:0000256" key="7">
    <source>
        <dbReference type="ARBA" id="ARBA00022741"/>
    </source>
</evidence>
<keyword evidence="7" id="KW-0547">Nucleotide-binding</keyword>
<evidence type="ECO:0000256" key="10">
    <source>
        <dbReference type="ARBA" id="ARBA00023012"/>
    </source>
</evidence>
<dbReference type="InterPro" id="IPR037006">
    <property type="entry name" value="CheA-like_homodim_sf"/>
</dbReference>
<dbReference type="SMART" id="SM00073">
    <property type="entry name" value="HPT"/>
    <property type="match status" value="2"/>
</dbReference>
<organism evidence="16 17">
    <name type="scientific">Geothermobacter hydrogeniphilus</name>
    <dbReference type="NCBI Taxonomy" id="1969733"/>
    <lineage>
        <taxon>Bacteria</taxon>
        <taxon>Pseudomonadati</taxon>
        <taxon>Thermodesulfobacteriota</taxon>
        <taxon>Desulfuromonadia</taxon>
        <taxon>Desulfuromonadales</taxon>
        <taxon>Geothermobacteraceae</taxon>
        <taxon>Geothermobacter</taxon>
    </lineage>
</organism>
<dbReference type="InterPro" id="IPR008207">
    <property type="entry name" value="Sig_transdc_His_kin_Hpt_dom"/>
</dbReference>
<name>A0A2K2HCU3_9BACT</name>
<comment type="caution">
    <text evidence="16">The sequence shown here is derived from an EMBL/GenBank/DDBJ whole genome shotgun (WGS) entry which is preliminary data.</text>
</comment>
<dbReference type="InterPro" id="IPR036890">
    <property type="entry name" value="HATPase_C_sf"/>
</dbReference>
<dbReference type="InterPro" id="IPR036641">
    <property type="entry name" value="HPT_dom_sf"/>
</dbReference>
<dbReference type="Pfam" id="PF02895">
    <property type="entry name" value="H-kinase_dim"/>
    <property type="match status" value="1"/>
</dbReference>
<dbReference type="SUPFAM" id="SSF47226">
    <property type="entry name" value="Histidine-containing phosphotransfer domain, HPT domain"/>
    <property type="match status" value="2"/>
</dbReference>
<dbReference type="SUPFAM" id="SSF55874">
    <property type="entry name" value="ATPase domain of HSP90 chaperone/DNA topoisomerase II/histidine kinase"/>
    <property type="match status" value="1"/>
</dbReference>
<reference evidence="16 17" key="1">
    <citation type="journal article" date="2018" name="Genome Announc.">
        <title>Genome Sequence of Geothermobacter sp. HR-1 Iron Reducer from the Loihi Seamount.</title>
        <authorList>
            <person name="Smith H."/>
            <person name="Abuyen K."/>
            <person name="Tremblay J."/>
            <person name="Savalia P."/>
            <person name="Perez-Rodriguez I."/>
            <person name="Emerson D."/>
            <person name="Tully B."/>
            <person name="Amend J."/>
        </authorList>
    </citation>
    <scope>NUCLEOTIDE SEQUENCE [LARGE SCALE GENOMIC DNA]</scope>
    <source>
        <strain evidence="16 17">HR-1</strain>
    </source>
</reference>
<feature type="domain" description="HPt" evidence="15">
    <location>
        <begin position="69"/>
        <end position="168"/>
    </location>
</feature>
<dbReference type="CDD" id="cd16916">
    <property type="entry name" value="HATPase_CheA-like"/>
    <property type="match status" value="1"/>
</dbReference>
<dbReference type="InterPro" id="IPR005467">
    <property type="entry name" value="His_kinase_dom"/>
</dbReference>
<dbReference type="InterPro" id="IPR004358">
    <property type="entry name" value="Sig_transdc_His_kin-like_C"/>
</dbReference>
<evidence type="ECO:0000256" key="6">
    <source>
        <dbReference type="ARBA" id="ARBA00022679"/>
    </source>
</evidence>
<evidence type="ECO:0000256" key="1">
    <source>
        <dbReference type="ARBA" id="ARBA00000085"/>
    </source>
</evidence>
<keyword evidence="9" id="KW-0067">ATP-binding</keyword>
<dbReference type="CDD" id="cd00731">
    <property type="entry name" value="CheA_reg"/>
    <property type="match status" value="1"/>
</dbReference>
<sequence>MGNIPDDQIEIINDFIQESRDMLDNLEPTIIELGQSCQKVDCWSVLNCSNKACKRHGKSLETPCWLDEGYVGAGLQTCVFAEAESDCLSCQVFALTNGDPETMNAIFRLFHSMKGSAGFLEFDHIAHVAHLAENLLDRIRSGKVMLEADHVDLLCQGCDFAREALDYVEKNLDDQGVSEEAAGIGALLEKAVREAQQKAERVHAQQDDVAAAGVELETEASGGELPGLEDLITPEMLSRFVQEGDELLTDSEQLLLAWGEDPGNSDSLAELFRDIHSFKGNCGFFGFVDLEKLSHQMETVLDAAKQGCDFGDQKPADTLLKMVDQLRTGLGSIADGGRGELENLEDSLAEMKKLLVKTDQPPAPDPEELRLADLLVQQGVVASGTIATLMRTKSRPLVDALIGCEIATREQIDQAVKQAQKPSGGEKPAAEKRAPVAVKPVKAAKAVAGRAAKAAPKGGTIKRQDIRVDLDKLDKLINLIGEMVIAENMLVNNPDLVGLELENFNKASQQMSKIVRELQEMAMVIRMIPVSGLFRRMIRLVHDLSVKSGKKVELELSGEETEVDKTVIEQITDPLVHLLRNSLDHGLESPEERVAAGKPEKGVVRLSAKHEEGEVWITVEDDGRGLNRERILAKAIEKGLVQGDGAEMSDRAVFNLIFQPGFSTADKITDISGRGVGMDVVKQNLEKIKGKIEVYSKPGQGSSIKLRIPLTLAIIEGLMIRVGRTRCILPLLSVREIFRPTAEAITHTPDGQELVKVRENFVPVLRLHNVLRKKPDSFVLHEGTLVVLEHQDDRIGLFVDEILGQQQTVIKGLSNYLGNVNCASGCTILGNGDVCLILDVGSLVDVVEQGLCRLDSEPAGVEMPAAATA</sequence>
<dbReference type="PROSITE" id="PS50851">
    <property type="entry name" value="CHEW"/>
    <property type="match status" value="1"/>
</dbReference>
<evidence type="ECO:0000256" key="11">
    <source>
        <dbReference type="ARBA" id="ARBA00035100"/>
    </source>
</evidence>
<proteinExistence type="predicted"/>
<protein>
    <recommendedName>
        <fullName evidence="3">Chemotaxis protein CheA</fullName>
        <ecNumber evidence="2">2.7.13.3</ecNumber>
    </recommendedName>
</protein>
<dbReference type="GO" id="GO:0006935">
    <property type="term" value="P:chemotaxis"/>
    <property type="evidence" value="ECO:0007669"/>
    <property type="project" value="UniProtKB-KW"/>
</dbReference>
<dbReference type="PROSITE" id="PS50894">
    <property type="entry name" value="HPT"/>
    <property type="match status" value="2"/>
</dbReference>
<evidence type="ECO:0000256" key="2">
    <source>
        <dbReference type="ARBA" id="ARBA00012438"/>
    </source>
</evidence>
<feature type="modified residue" description="Phosphohistidine" evidence="12">
    <location>
        <position position="276"/>
    </location>
</feature>
<dbReference type="Pfam" id="PF01627">
    <property type="entry name" value="Hpt"/>
    <property type="match status" value="2"/>
</dbReference>
<dbReference type="PANTHER" id="PTHR43395">
    <property type="entry name" value="SENSOR HISTIDINE KINASE CHEA"/>
    <property type="match status" value="1"/>
</dbReference>
<comment type="catalytic activity">
    <reaction evidence="1">
        <text>ATP + protein L-histidine = ADP + protein N-phospho-L-histidine.</text>
        <dbReference type="EC" id="2.7.13.3"/>
    </reaction>
</comment>
<dbReference type="OrthoDB" id="9803176at2"/>
<dbReference type="PRINTS" id="PR00344">
    <property type="entry name" value="BCTRLSENSOR"/>
</dbReference>
<dbReference type="SMART" id="SM01231">
    <property type="entry name" value="H-kinase_dim"/>
    <property type="match status" value="1"/>
</dbReference>
<dbReference type="InterPro" id="IPR036097">
    <property type="entry name" value="HisK_dim/P_sf"/>
</dbReference>
<dbReference type="CDD" id="cd00088">
    <property type="entry name" value="HPT"/>
    <property type="match status" value="2"/>
</dbReference>
<dbReference type="Gene3D" id="1.10.287.560">
    <property type="entry name" value="Histidine kinase CheA-like, homodimeric domain"/>
    <property type="match status" value="1"/>
</dbReference>
<evidence type="ECO:0000259" key="15">
    <source>
        <dbReference type="PROSITE" id="PS50894"/>
    </source>
</evidence>
<dbReference type="Pfam" id="PF02518">
    <property type="entry name" value="HATPase_c"/>
    <property type="match status" value="1"/>
</dbReference>
<dbReference type="Gene3D" id="3.30.565.10">
    <property type="entry name" value="Histidine kinase-like ATPase, C-terminal domain"/>
    <property type="match status" value="1"/>
</dbReference>
<feature type="domain" description="Histidine kinase" evidence="13">
    <location>
        <begin position="508"/>
        <end position="712"/>
    </location>
</feature>
<dbReference type="AlphaFoldDB" id="A0A2K2HCU3"/>
<accession>A0A2K2HCU3</accession>
<evidence type="ECO:0000259" key="14">
    <source>
        <dbReference type="PROSITE" id="PS50851"/>
    </source>
</evidence>
<gene>
    <name evidence="16" type="ORF">C2E25_03505</name>
</gene>
<evidence type="ECO:0000256" key="3">
    <source>
        <dbReference type="ARBA" id="ARBA00021495"/>
    </source>
</evidence>
<dbReference type="InterPro" id="IPR004105">
    <property type="entry name" value="CheA-like_dim"/>
</dbReference>
<dbReference type="FunFam" id="3.30.565.10:FF:000016">
    <property type="entry name" value="Chemotaxis protein CheA, putative"/>
    <property type="match status" value="1"/>
</dbReference>
<dbReference type="PROSITE" id="PS50109">
    <property type="entry name" value="HIS_KIN"/>
    <property type="match status" value="1"/>
</dbReference>
<comment type="function">
    <text evidence="11">Involved in the transmission of sensory signals from the chemoreceptors to the flagellar motors. CheA is autophosphorylated; it can transfer its phosphate group to either CheB or CheY.</text>
</comment>
<evidence type="ECO:0000313" key="17">
    <source>
        <dbReference type="Proteomes" id="UP000236340"/>
    </source>
</evidence>
<evidence type="ECO:0000256" key="9">
    <source>
        <dbReference type="ARBA" id="ARBA00022840"/>
    </source>
</evidence>
<evidence type="ECO:0000259" key="13">
    <source>
        <dbReference type="PROSITE" id="PS50109"/>
    </source>
</evidence>
<dbReference type="Proteomes" id="UP000236340">
    <property type="component" value="Unassembled WGS sequence"/>
</dbReference>
<dbReference type="InterPro" id="IPR002545">
    <property type="entry name" value="CheW-lke_dom"/>
</dbReference>
<dbReference type="Pfam" id="PF01584">
    <property type="entry name" value="CheW"/>
    <property type="match status" value="1"/>
</dbReference>
<feature type="domain" description="HPt" evidence="15">
    <location>
        <begin position="229"/>
        <end position="333"/>
    </location>
</feature>
<dbReference type="PANTHER" id="PTHR43395:SF10">
    <property type="entry name" value="CHEMOTAXIS PROTEIN CHEA"/>
    <property type="match status" value="1"/>
</dbReference>
<dbReference type="SMART" id="SM00387">
    <property type="entry name" value="HATPase_c"/>
    <property type="match status" value="1"/>
</dbReference>
<dbReference type="EC" id="2.7.13.3" evidence="2"/>
<dbReference type="InterPro" id="IPR036061">
    <property type="entry name" value="CheW-like_dom_sf"/>
</dbReference>
<evidence type="ECO:0000256" key="5">
    <source>
        <dbReference type="ARBA" id="ARBA00022553"/>
    </source>
</evidence>
<keyword evidence="8" id="KW-0418">Kinase</keyword>
<keyword evidence="10" id="KW-0902">Two-component regulatory system</keyword>
<keyword evidence="6" id="KW-0808">Transferase</keyword>
<dbReference type="SUPFAM" id="SSF47384">
    <property type="entry name" value="Homodimeric domain of signal transducing histidine kinase"/>
    <property type="match status" value="1"/>
</dbReference>
<keyword evidence="4" id="KW-0145">Chemotaxis</keyword>
<feature type="modified residue" description="Phosphohistidine" evidence="12">
    <location>
        <position position="111"/>
    </location>
</feature>
<dbReference type="SUPFAM" id="SSF50341">
    <property type="entry name" value="CheW-like"/>
    <property type="match status" value="1"/>
</dbReference>
<dbReference type="EMBL" id="PPFX01000005">
    <property type="protein sequence ID" value="PNU21110.1"/>
    <property type="molecule type" value="Genomic_DNA"/>
</dbReference>
<dbReference type="Gene3D" id="1.20.120.160">
    <property type="entry name" value="HPT domain"/>
    <property type="match status" value="2"/>
</dbReference>
<evidence type="ECO:0000256" key="4">
    <source>
        <dbReference type="ARBA" id="ARBA00022500"/>
    </source>
</evidence>
<evidence type="ECO:0000313" key="16">
    <source>
        <dbReference type="EMBL" id="PNU21110.1"/>
    </source>
</evidence>
<evidence type="ECO:0000256" key="8">
    <source>
        <dbReference type="ARBA" id="ARBA00022777"/>
    </source>
</evidence>
<dbReference type="InterPro" id="IPR051315">
    <property type="entry name" value="Bact_Chemotaxis_CheA"/>
</dbReference>
<dbReference type="SMART" id="SM00260">
    <property type="entry name" value="CheW"/>
    <property type="match status" value="1"/>
</dbReference>
<dbReference type="Gene3D" id="2.30.30.40">
    <property type="entry name" value="SH3 Domains"/>
    <property type="match status" value="1"/>
</dbReference>
<dbReference type="GO" id="GO:0000155">
    <property type="term" value="F:phosphorelay sensor kinase activity"/>
    <property type="evidence" value="ECO:0007669"/>
    <property type="project" value="InterPro"/>
</dbReference>
<dbReference type="InterPro" id="IPR003594">
    <property type="entry name" value="HATPase_dom"/>
</dbReference>
<feature type="domain" description="CheW-like" evidence="14">
    <location>
        <begin position="714"/>
        <end position="849"/>
    </location>
</feature>
<dbReference type="GO" id="GO:0005524">
    <property type="term" value="F:ATP binding"/>
    <property type="evidence" value="ECO:0007669"/>
    <property type="project" value="UniProtKB-KW"/>
</dbReference>